<dbReference type="GO" id="GO:0030655">
    <property type="term" value="P:beta-lactam antibiotic catabolic process"/>
    <property type="evidence" value="ECO:0007669"/>
    <property type="project" value="InterPro"/>
</dbReference>
<feature type="domain" description="Beta-lactamase class A catalytic" evidence="4">
    <location>
        <begin position="50"/>
        <end position="273"/>
    </location>
</feature>
<dbReference type="SUPFAM" id="SSF56601">
    <property type="entry name" value="beta-lactamase/transpeptidase-like"/>
    <property type="match status" value="1"/>
</dbReference>
<evidence type="ECO:0000259" key="4">
    <source>
        <dbReference type="Pfam" id="PF13354"/>
    </source>
</evidence>
<accession>A1ZTJ7</accession>
<organism evidence="5 6">
    <name type="scientific">Microscilla marina ATCC 23134</name>
    <dbReference type="NCBI Taxonomy" id="313606"/>
    <lineage>
        <taxon>Bacteria</taxon>
        <taxon>Pseudomonadati</taxon>
        <taxon>Bacteroidota</taxon>
        <taxon>Cytophagia</taxon>
        <taxon>Cytophagales</taxon>
        <taxon>Microscillaceae</taxon>
        <taxon>Microscilla</taxon>
    </lineage>
</organism>
<name>A1ZTJ7_MICM2</name>
<protein>
    <recommendedName>
        <fullName evidence="3">beta-lactamase</fullName>
        <ecNumber evidence="3">3.5.2.6</ecNumber>
    </recommendedName>
</protein>
<dbReference type="InterPro" id="IPR012338">
    <property type="entry name" value="Beta-lactam/transpept-like"/>
</dbReference>
<dbReference type="PANTHER" id="PTHR35333">
    <property type="entry name" value="BETA-LACTAMASE"/>
    <property type="match status" value="1"/>
</dbReference>
<sequence>MTSKTSLFTLFFLLAFGFVKAQSIEVLKQKIHQVFKGKSATVGVAIRGSNSADAISINGNKRLPMQSVFKYHLALAVLHQVDQGKFSLNEKIAITQKMVNAYSHLWSPLRKKYPNGAKLTLAEILRYTVAWSDNLGCDVLFKLIGGTKVVESYVHKIGVKDIAIVHNEIVMQAKWKHQYENWTTANAANQVLQLFFENNDNLLSTKSYNFLLDVLKGTKTGKKSIRGLLPKDAVVAHKTGHSGKNKQGLTGAVNDIGIVFLPDNSYFYVSVLVSNSLESDATNQKIIADIAKLTWDYFKNK</sequence>
<dbReference type="Proteomes" id="UP000004095">
    <property type="component" value="Unassembled WGS sequence"/>
</dbReference>
<dbReference type="AlphaFoldDB" id="A1ZTJ7"/>
<dbReference type="GO" id="GO:0046677">
    <property type="term" value="P:response to antibiotic"/>
    <property type="evidence" value="ECO:0007669"/>
    <property type="project" value="InterPro"/>
</dbReference>
<evidence type="ECO:0000256" key="2">
    <source>
        <dbReference type="ARBA" id="ARBA00009009"/>
    </source>
</evidence>
<dbReference type="InterPro" id="IPR000871">
    <property type="entry name" value="Beta-lactam_class-A"/>
</dbReference>
<dbReference type="NCBIfam" id="NF033103">
    <property type="entry name" value="bla_class_A"/>
    <property type="match status" value="1"/>
</dbReference>
<dbReference type="EMBL" id="AAWS01000036">
    <property type="protein sequence ID" value="EAY26257.1"/>
    <property type="molecule type" value="Genomic_DNA"/>
</dbReference>
<dbReference type="PANTHER" id="PTHR35333:SF3">
    <property type="entry name" value="BETA-LACTAMASE-TYPE TRANSPEPTIDASE FOLD CONTAINING PROTEIN"/>
    <property type="match status" value="1"/>
</dbReference>
<keyword evidence="6" id="KW-1185">Reference proteome</keyword>
<dbReference type="Gene3D" id="3.40.710.10">
    <property type="entry name" value="DD-peptidase/beta-lactamase superfamily"/>
    <property type="match status" value="1"/>
</dbReference>
<comment type="catalytic activity">
    <reaction evidence="1">
        <text>a beta-lactam + H2O = a substituted beta-amino acid</text>
        <dbReference type="Rhea" id="RHEA:20401"/>
        <dbReference type="ChEBI" id="CHEBI:15377"/>
        <dbReference type="ChEBI" id="CHEBI:35627"/>
        <dbReference type="ChEBI" id="CHEBI:140347"/>
        <dbReference type="EC" id="3.5.2.6"/>
    </reaction>
</comment>
<dbReference type="eggNOG" id="COG2367">
    <property type="taxonomic scope" value="Bacteria"/>
</dbReference>
<dbReference type="EC" id="3.5.2.6" evidence="3"/>
<gene>
    <name evidence="5" type="ORF">M23134_01579</name>
</gene>
<proteinExistence type="inferred from homology"/>
<evidence type="ECO:0000313" key="5">
    <source>
        <dbReference type="EMBL" id="EAY26257.1"/>
    </source>
</evidence>
<dbReference type="RefSeq" id="WP_002701252.1">
    <property type="nucleotide sequence ID" value="NZ_AAWS01000036.1"/>
</dbReference>
<evidence type="ECO:0000256" key="3">
    <source>
        <dbReference type="ARBA" id="ARBA00012865"/>
    </source>
</evidence>
<dbReference type="OrthoDB" id="9772863at2"/>
<dbReference type="InterPro" id="IPR045155">
    <property type="entry name" value="Beta-lactam_cat"/>
</dbReference>
<dbReference type="NCBIfam" id="NF012099">
    <property type="entry name" value="SubclassA2"/>
    <property type="match status" value="1"/>
</dbReference>
<evidence type="ECO:0000256" key="1">
    <source>
        <dbReference type="ARBA" id="ARBA00001526"/>
    </source>
</evidence>
<reference evidence="5 6" key="1">
    <citation type="submission" date="2007-01" db="EMBL/GenBank/DDBJ databases">
        <authorList>
            <person name="Haygood M."/>
            <person name="Podell S."/>
            <person name="Anderson C."/>
            <person name="Hopkinson B."/>
            <person name="Roe K."/>
            <person name="Barbeau K."/>
            <person name="Gaasterland T."/>
            <person name="Ferriera S."/>
            <person name="Johnson J."/>
            <person name="Kravitz S."/>
            <person name="Beeson K."/>
            <person name="Sutton G."/>
            <person name="Rogers Y.-H."/>
            <person name="Friedman R."/>
            <person name="Frazier M."/>
            <person name="Venter J.C."/>
        </authorList>
    </citation>
    <scope>NUCLEOTIDE SEQUENCE [LARGE SCALE GENOMIC DNA]</scope>
    <source>
        <strain evidence="5 6">ATCC 23134</strain>
    </source>
</reference>
<dbReference type="PRINTS" id="PR00118">
    <property type="entry name" value="BLACTAMASEA"/>
</dbReference>
<dbReference type="GO" id="GO:0008800">
    <property type="term" value="F:beta-lactamase activity"/>
    <property type="evidence" value="ECO:0007669"/>
    <property type="project" value="UniProtKB-EC"/>
</dbReference>
<dbReference type="Pfam" id="PF13354">
    <property type="entry name" value="Beta-lactamase2"/>
    <property type="match status" value="1"/>
</dbReference>
<evidence type="ECO:0000313" key="6">
    <source>
        <dbReference type="Proteomes" id="UP000004095"/>
    </source>
</evidence>
<comment type="caution">
    <text evidence="5">The sequence shown here is derived from an EMBL/GenBank/DDBJ whole genome shotgun (WGS) entry which is preliminary data.</text>
</comment>
<comment type="similarity">
    <text evidence="2">Belongs to the class-A beta-lactamase family.</text>
</comment>